<evidence type="ECO:0000259" key="2">
    <source>
        <dbReference type="Pfam" id="PF05225"/>
    </source>
</evidence>
<evidence type="ECO:0000313" key="3">
    <source>
        <dbReference type="EMBL" id="TBN36014.1"/>
    </source>
</evidence>
<dbReference type="OrthoDB" id="7909028at2"/>
<protein>
    <recommendedName>
        <fullName evidence="2">HTH psq-type domain-containing protein</fullName>
    </recommendedName>
</protein>
<reference evidence="3 4" key="1">
    <citation type="submission" date="2019-02" db="EMBL/GenBank/DDBJ databases">
        <title>Paracoccus subflavus sp. nov., isolated from marine sediment of the Pacific Ocean.</title>
        <authorList>
            <person name="Zhang G."/>
        </authorList>
    </citation>
    <scope>NUCLEOTIDE SEQUENCE [LARGE SCALE GENOMIC DNA]</scope>
    <source>
        <strain evidence="3 4">GY0581</strain>
    </source>
</reference>
<dbReference type="EMBL" id="SISK01000020">
    <property type="protein sequence ID" value="TBN36014.1"/>
    <property type="molecule type" value="Genomic_DNA"/>
</dbReference>
<gene>
    <name evidence="3" type="ORF">EYE42_15740</name>
</gene>
<dbReference type="AlphaFoldDB" id="A0A4Q9FZV2"/>
<dbReference type="Proteomes" id="UP000293520">
    <property type="component" value="Unassembled WGS sequence"/>
</dbReference>
<organism evidence="3 4">
    <name type="scientific">Paracoccus subflavus</name>
    <dbReference type="NCBI Taxonomy" id="2528244"/>
    <lineage>
        <taxon>Bacteria</taxon>
        <taxon>Pseudomonadati</taxon>
        <taxon>Pseudomonadota</taxon>
        <taxon>Alphaproteobacteria</taxon>
        <taxon>Rhodobacterales</taxon>
        <taxon>Paracoccaceae</taxon>
        <taxon>Paracoccus</taxon>
    </lineage>
</organism>
<dbReference type="RefSeq" id="WP_130992267.1">
    <property type="nucleotide sequence ID" value="NZ_SISK01000020.1"/>
</dbReference>
<keyword evidence="4" id="KW-1185">Reference proteome</keyword>
<dbReference type="Pfam" id="PF05225">
    <property type="entry name" value="HTH_psq"/>
    <property type="match status" value="1"/>
</dbReference>
<feature type="domain" description="HTH psq-type" evidence="2">
    <location>
        <begin position="4"/>
        <end position="26"/>
    </location>
</feature>
<proteinExistence type="predicted"/>
<accession>A0A4Q9FZV2</accession>
<keyword evidence="1" id="KW-0175">Coiled coil</keyword>
<name>A0A4Q9FZV2_9RHOB</name>
<evidence type="ECO:0000256" key="1">
    <source>
        <dbReference type="SAM" id="Coils"/>
    </source>
</evidence>
<comment type="caution">
    <text evidence="3">The sequence shown here is derived from an EMBL/GenBank/DDBJ whole genome shotgun (WGS) entry which is preliminary data.</text>
</comment>
<feature type="coiled-coil region" evidence="1">
    <location>
        <begin position="87"/>
        <end position="117"/>
    </location>
</feature>
<dbReference type="InterPro" id="IPR007889">
    <property type="entry name" value="HTH_Psq"/>
</dbReference>
<sequence>MPMISVSKAAKLYDVSRPTLQKALKDGTISGQKVKAGGSESWQIDTAELARLYQLRDGNPGNKIDRLGHFLDVEKQSYSGNLPGELVKEVETLKAALAQMKEDLDQEREGRVRAEAVRDERGRIIDEMMKALPRPTEQLGAPEKRGFWVRFLGR</sequence>
<dbReference type="GO" id="GO:0003677">
    <property type="term" value="F:DNA binding"/>
    <property type="evidence" value="ECO:0007669"/>
    <property type="project" value="InterPro"/>
</dbReference>
<evidence type="ECO:0000313" key="4">
    <source>
        <dbReference type="Proteomes" id="UP000293520"/>
    </source>
</evidence>